<dbReference type="Proteomes" id="UP001143543">
    <property type="component" value="Unassembled WGS sequence"/>
</dbReference>
<evidence type="ECO:0000256" key="1">
    <source>
        <dbReference type="ARBA" id="ARBA00004651"/>
    </source>
</evidence>
<keyword evidence="4 6" id="KW-1133">Transmembrane helix</keyword>
<sequence length="242" mass="26984">MYAILKKEINSFFASPIGYLVIGVFLTACGLFLWVFKGEYNILDNGFAEINGFFFLAPWLLLFLIPAVTMKGFSEEKKQGMLEILFTKPIGLPSLVWGKFLGAFILTLIAIIPTLLYVYTVYNLGAPIGNLDLGSILGSYLGLIFLMSAYTAIGLFASTLSENQIVAFIISICICFLLLYGPELLSSTGVSDNPILISSFGMKAHYENISRGIIDTRDMIYFLSFTFFFLYLTNVKLKNLHQ</sequence>
<name>A0ABQ5MII5_9FLAO</name>
<dbReference type="PROSITE" id="PS51257">
    <property type="entry name" value="PROKAR_LIPOPROTEIN"/>
    <property type="match status" value="1"/>
</dbReference>
<dbReference type="InterPro" id="IPR051449">
    <property type="entry name" value="ABC-2_transporter_component"/>
</dbReference>
<dbReference type="Pfam" id="PF12679">
    <property type="entry name" value="ABC2_membrane_2"/>
    <property type="match status" value="1"/>
</dbReference>
<feature type="transmembrane region" description="Helical" evidence="6">
    <location>
        <begin position="219"/>
        <end position="237"/>
    </location>
</feature>
<feature type="transmembrane region" description="Helical" evidence="6">
    <location>
        <begin position="12"/>
        <end position="36"/>
    </location>
</feature>
<dbReference type="InterPro" id="IPR019860">
    <property type="entry name" value="Motility-assoc_ABC_perm_GldF"/>
</dbReference>
<keyword evidence="5 6" id="KW-0472">Membrane</keyword>
<evidence type="ECO:0000256" key="3">
    <source>
        <dbReference type="ARBA" id="ARBA00022692"/>
    </source>
</evidence>
<feature type="transmembrane region" description="Helical" evidence="6">
    <location>
        <begin position="139"/>
        <end position="158"/>
    </location>
</feature>
<dbReference type="RefSeq" id="WP_281764846.1">
    <property type="nucleotide sequence ID" value="NZ_BRVO01000002.1"/>
</dbReference>
<organism evidence="7 8">
    <name type="scientific">Neptunitalea lumnitzerae</name>
    <dbReference type="NCBI Taxonomy" id="2965509"/>
    <lineage>
        <taxon>Bacteria</taxon>
        <taxon>Pseudomonadati</taxon>
        <taxon>Bacteroidota</taxon>
        <taxon>Flavobacteriia</taxon>
        <taxon>Flavobacteriales</taxon>
        <taxon>Flavobacteriaceae</taxon>
        <taxon>Neptunitalea</taxon>
    </lineage>
</organism>
<evidence type="ECO:0000256" key="5">
    <source>
        <dbReference type="ARBA" id="ARBA00023136"/>
    </source>
</evidence>
<evidence type="ECO:0000313" key="8">
    <source>
        <dbReference type="Proteomes" id="UP001143543"/>
    </source>
</evidence>
<dbReference type="NCBIfam" id="TIGR03518">
    <property type="entry name" value="ABC_perm_GldF"/>
    <property type="match status" value="1"/>
</dbReference>
<proteinExistence type="predicted"/>
<gene>
    <name evidence="7" type="primary">gldF</name>
    <name evidence="7" type="ORF">Y10_15710</name>
</gene>
<reference evidence="7" key="1">
    <citation type="submission" date="2022-07" db="EMBL/GenBank/DDBJ databases">
        <title>Taxonomy of Novel Oxalotrophic and Methylotrophic Bacteria.</title>
        <authorList>
            <person name="Sahin N."/>
            <person name="Tani A."/>
        </authorList>
    </citation>
    <scope>NUCLEOTIDE SEQUENCE</scope>
    <source>
        <strain evidence="7">Y10</strain>
    </source>
</reference>
<evidence type="ECO:0000256" key="6">
    <source>
        <dbReference type="SAM" id="Phobius"/>
    </source>
</evidence>
<protein>
    <submittedName>
        <fullName evidence="7">Gliding motility-associated ABC transporter permease subunit GldF</fullName>
    </submittedName>
</protein>
<evidence type="ECO:0000313" key="7">
    <source>
        <dbReference type="EMBL" id="GLB49203.1"/>
    </source>
</evidence>
<comment type="caution">
    <text evidence="7">The sequence shown here is derived from an EMBL/GenBank/DDBJ whole genome shotgun (WGS) entry which is preliminary data.</text>
</comment>
<feature type="transmembrane region" description="Helical" evidence="6">
    <location>
        <begin position="95"/>
        <end position="119"/>
    </location>
</feature>
<dbReference type="EMBL" id="BRVO01000002">
    <property type="protein sequence ID" value="GLB49203.1"/>
    <property type="molecule type" value="Genomic_DNA"/>
</dbReference>
<feature type="transmembrane region" description="Helical" evidence="6">
    <location>
        <begin position="165"/>
        <end position="182"/>
    </location>
</feature>
<keyword evidence="8" id="KW-1185">Reference proteome</keyword>
<dbReference type="PANTHER" id="PTHR30294">
    <property type="entry name" value="MEMBRANE COMPONENT OF ABC TRANSPORTER YHHJ-RELATED"/>
    <property type="match status" value="1"/>
</dbReference>
<accession>A0ABQ5MII5</accession>
<evidence type="ECO:0000256" key="4">
    <source>
        <dbReference type="ARBA" id="ARBA00022989"/>
    </source>
</evidence>
<keyword evidence="3 6" id="KW-0812">Transmembrane</keyword>
<feature type="transmembrane region" description="Helical" evidence="6">
    <location>
        <begin position="56"/>
        <end position="74"/>
    </location>
</feature>
<comment type="subcellular location">
    <subcellularLocation>
        <location evidence="1">Cell membrane</location>
        <topology evidence="1">Multi-pass membrane protein</topology>
    </subcellularLocation>
</comment>
<evidence type="ECO:0000256" key="2">
    <source>
        <dbReference type="ARBA" id="ARBA00022475"/>
    </source>
</evidence>
<keyword evidence="2" id="KW-1003">Cell membrane</keyword>
<dbReference type="PANTHER" id="PTHR30294:SF29">
    <property type="entry name" value="MULTIDRUG ABC TRANSPORTER PERMEASE YBHS-RELATED"/>
    <property type="match status" value="1"/>
</dbReference>